<dbReference type="InterPro" id="IPR020855">
    <property type="entry name" value="Ureohydrolase_Mn_BS"/>
</dbReference>
<dbReference type="CDD" id="cd11593">
    <property type="entry name" value="Agmatinase-like_2"/>
    <property type="match status" value="1"/>
</dbReference>
<dbReference type="PROSITE" id="PS51409">
    <property type="entry name" value="ARGINASE_2"/>
    <property type="match status" value="1"/>
</dbReference>
<dbReference type="GO" id="GO:0033389">
    <property type="term" value="P:putrescine biosynthetic process from arginine, via agmatine"/>
    <property type="evidence" value="ECO:0007669"/>
    <property type="project" value="TreeGrafter"/>
</dbReference>
<comment type="caution">
    <text evidence="6">The sequence shown here is derived from an EMBL/GenBank/DDBJ whole genome shotgun (WGS) entry which is preliminary data.</text>
</comment>
<evidence type="ECO:0000313" key="7">
    <source>
        <dbReference type="Proteomes" id="UP000641454"/>
    </source>
</evidence>
<keyword evidence="4" id="KW-0464">Manganese</keyword>
<dbReference type="EMBL" id="JACRUL010000010">
    <property type="protein sequence ID" value="MBC5844060.1"/>
    <property type="molecule type" value="Genomic_DNA"/>
</dbReference>
<keyword evidence="2 4" id="KW-0479">Metal-binding</keyword>
<feature type="binding site" evidence="4">
    <location>
        <position position="119"/>
    </location>
    <ligand>
        <name>Mn(2+)</name>
        <dbReference type="ChEBI" id="CHEBI:29035"/>
        <label>1</label>
    </ligand>
</feature>
<dbReference type="GO" id="GO:0046872">
    <property type="term" value="F:metal ion binding"/>
    <property type="evidence" value="ECO:0007669"/>
    <property type="project" value="UniProtKB-KW"/>
</dbReference>
<gene>
    <name evidence="6" type="primary">speB</name>
    <name evidence="6" type="ORF">H8R25_06380</name>
</gene>
<dbReference type="Pfam" id="PF00491">
    <property type="entry name" value="Arginase"/>
    <property type="match status" value="1"/>
</dbReference>
<dbReference type="InterPro" id="IPR006035">
    <property type="entry name" value="Ureohydrolase"/>
</dbReference>
<feature type="binding site" evidence="4">
    <location>
        <position position="199"/>
    </location>
    <ligand>
        <name>Mn(2+)</name>
        <dbReference type="ChEBI" id="CHEBI:29035"/>
        <label>1</label>
    </ligand>
</feature>
<name>A0A923SF39_9FLAO</name>
<evidence type="ECO:0000256" key="2">
    <source>
        <dbReference type="ARBA" id="ARBA00022723"/>
    </source>
</evidence>
<dbReference type="AlphaFoldDB" id="A0A923SF39"/>
<dbReference type="EC" id="3.5.3.11" evidence="6"/>
<evidence type="ECO:0000313" key="6">
    <source>
        <dbReference type="EMBL" id="MBC5844060.1"/>
    </source>
</evidence>
<comment type="cofactor">
    <cofactor evidence="4">
        <name>Mn(2+)</name>
        <dbReference type="ChEBI" id="CHEBI:29035"/>
    </cofactor>
    <text evidence="4">Binds 2 manganese ions per subunit.</text>
</comment>
<accession>A0A923SF39</accession>
<feature type="binding site" evidence="4">
    <location>
        <position position="121"/>
    </location>
    <ligand>
        <name>Mn(2+)</name>
        <dbReference type="ChEBI" id="CHEBI:29035"/>
        <label>1</label>
    </ligand>
</feature>
<dbReference type="PROSITE" id="PS01053">
    <property type="entry name" value="ARGINASE_1"/>
    <property type="match status" value="1"/>
</dbReference>
<evidence type="ECO:0000256" key="3">
    <source>
        <dbReference type="ARBA" id="ARBA00022801"/>
    </source>
</evidence>
<dbReference type="PIRSF" id="PIRSF036979">
    <property type="entry name" value="Arginase"/>
    <property type="match status" value="1"/>
</dbReference>
<reference evidence="6 7" key="1">
    <citation type="submission" date="2020-08" db="EMBL/GenBank/DDBJ databases">
        <title>Description of novel Flavobacterium F-392 isolate.</title>
        <authorList>
            <person name="Saticioglu I.B."/>
            <person name="Duman M."/>
            <person name="Altun S."/>
        </authorList>
    </citation>
    <scope>NUCLEOTIDE SEQUENCE [LARGE SCALE GENOMIC DNA]</scope>
    <source>
        <strain evidence="6 7">F-392</strain>
    </source>
</reference>
<evidence type="ECO:0000256" key="1">
    <source>
        <dbReference type="ARBA" id="ARBA00009227"/>
    </source>
</evidence>
<protein>
    <submittedName>
        <fullName evidence="6">Agmatinase</fullName>
        <ecNumber evidence="6">3.5.3.11</ecNumber>
    </submittedName>
</protein>
<organism evidence="6 7">
    <name type="scientific">Flavobacterium muglaense</name>
    <dbReference type="NCBI Taxonomy" id="2764716"/>
    <lineage>
        <taxon>Bacteria</taxon>
        <taxon>Pseudomonadati</taxon>
        <taxon>Bacteroidota</taxon>
        <taxon>Flavobacteriia</taxon>
        <taxon>Flavobacteriales</taxon>
        <taxon>Flavobacteriaceae</taxon>
        <taxon>Flavobacterium</taxon>
    </lineage>
</organism>
<dbReference type="Proteomes" id="UP000641454">
    <property type="component" value="Unassembled WGS sequence"/>
</dbReference>
<feature type="binding site" evidence="4">
    <location>
        <position position="123"/>
    </location>
    <ligand>
        <name>Mn(2+)</name>
        <dbReference type="ChEBI" id="CHEBI:29035"/>
        <label>1</label>
    </ligand>
</feature>
<proteinExistence type="inferred from homology"/>
<dbReference type="GO" id="GO:0008783">
    <property type="term" value="F:agmatinase activity"/>
    <property type="evidence" value="ECO:0007669"/>
    <property type="project" value="UniProtKB-EC"/>
</dbReference>
<comment type="similarity">
    <text evidence="1">Belongs to the arginase family. Agmatinase subfamily.</text>
</comment>
<dbReference type="SUPFAM" id="SSF52768">
    <property type="entry name" value="Arginase/deacetylase"/>
    <property type="match status" value="1"/>
</dbReference>
<evidence type="ECO:0000256" key="4">
    <source>
        <dbReference type="PIRSR" id="PIRSR036979-1"/>
    </source>
</evidence>
<feature type="binding site" evidence="4">
    <location>
        <position position="197"/>
    </location>
    <ligand>
        <name>Mn(2+)</name>
        <dbReference type="ChEBI" id="CHEBI:29035"/>
        <label>1</label>
    </ligand>
</feature>
<keyword evidence="3 5" id="KW-0378">Hydrolase</keyword>
<dbReference type="InterPro" id="IPR023696">
    <property type="entry name" value="Ureohydrolase_dom_sf"/>
</dbReference>
<dbReference type="Gene3D" id="3.40.800.10">
    <property type="entry name" value="Ureohydrolase domain"/>
    <property type="match status" value="1"/>
</dbReference>
<sequence>MEKNMIQLIGVPYDSNSSFLKGPSYAPQRIRLMEKEGSANSFSESGLEVLENVIYKDQGDIAFEETNPAKAFTTINTAISNLLQDGSKILSFGGDHSVSFPIISAFADKYEKINILHFDAHADLYDNFDNNPYSHASPFARLMETGKINNLTQVGIRTLNTHQAEQAKKFNVNIIEMKDFSEDFINTLEGPLYISLDLDVLDPAFAPGISHHEPGGMSTRQLISVIQKIKAPIIGADIVEYNPIRDINNMTAMVAFKLAKELMAKMV</sequence>
<keyword evidence="7" id="KW-1185">Reference proteome</keyword>
<dbReference type="InterPro" id="IPR005925">
    <property type="entry name" value="Agmatinase-rel"/>
</dbReference>
<dbReference type="PANTHER" id="PTHR11358:SF26">
    <property type="entry name" value="GUANIDINO ACID HYDROLASE, MITOCHONDRIAL"/>
    <property type="match status" value="1"/>
</dbReference>
<feature type="binding site" evidence="4">
    <location>
        <position position="96"/>
    </location>
    <ligand>
        <name>Mn(2+)</name>
        <dbReference type="ChEBI" id="CHEBI:29035"/>
        <label>1</label>
    </ligand>
</feature>
<dbReference type="NCBIfam" id="TIGR01230">
    <property type="entry name" value="agmatinase"/>
    <property type="match status" value="1"/>
</dbReference>
<dbReference type="RefSeq" id="WP_187017754.1">
    <property type="nucleotide sequence ID" value="NZ_JACRUK010000010.1"/>
</dbReference>
<evidence type="ECO:0000256" key="5">
    <source>
        <dbReference type="RuleBase" id="RU003684"/>
    </source>
</evidence>
<dbReference type="PANTHER" id="PTHR11358">
    <property type="entry name" value="ARGINASE/AGMATINASE"/>
    <property type="match status" value="1"/>
</dbReference>